<dbReference type="InterPro" id="IPR001645">
    <property type="entry name" value="Folylpolyglutamate_synth"/>
</dbReference>
<dbReference type="InterPro" id="IPR018109">
    <property type="entry name" value="Folylpolyglutamate_synth_CS"/>
</dbReference>
<keyword evidence="5" id="KW-0479">Metal-binding</keyword>
<reference evidence="15" key="1">
    <citation type="journal article" date="2013" name="Genome Announc.">
        <title>Genome Sequence of Halanaerobium saccharolyticum subsp. saccharolyticum Strain DSM 6643T, a Halophilic Hydrogen-Producing Bacterium.</title>
        <authorList>
            <person name="Kivisto A."/>
            <person name="Larjo A."/>
            <person name="Ciranna A."/>
            <person name="Santala V."/>
            <person name="Roos C."/>
            <person name="Karp M."/>
        </authorList>
    </citation>
    <scope>NUCLEOTIDE SEQUENCE [LARGE SCALE GENOMIC DNA]</scope>
    <source>
        <strain evidence="15">DSM 6643</strain>
    </source>
</reference>
<dbReference type="Gene3D" id="3.40.1190.10">
    <property type="entry name" value="Mur-like, catalytic domain"/>
    <property type="match status" value="1"/>
</dbReference>
<protein>
    <recommendedName>
        <fullName evidence="3">tetrahydrofolate synthase</fullName>
        <ecNumber evidence="3">6.3.2.17</ecNumber>
    </recommendedName>
    <alternativeName>
        <fullName evidence="9">Tetrahydrofolylpolyglutamate synthase</fullName>
    </alternativeName>
</protein>
<keyword evidence="4 11" id="KW-0436">Ligase</keyword>
<accession>M5EC86</accession>
<evidence type="ECO:0000256" key="2">
    <source>
        <dbReference type="ARBA" id="ARBA00008276"/>
    </source>
</evidence>
<evidence type="ECO:0000256" key="3">
    <source>
        <dbReference type="ARBA" id="ARBA00013025"/>
    </source>
</evidence>
<evidence type="ECO:0000259" key="12">
    <source>
        <dbReference type="Pfam" id="PF02875"/>
    </source>
</evidence>
<name>M5EC86_9FIRM</name>
<dbReference type="GO" id="GO:0046872">
    <property type="term" value="F:metal ion binding"/>
    <property type="evidence" value="ECO:0007669"/>
    <property type="project" value="UniProtKB-KW"/>
</dbReference>
<comment type="catalytic activity">
    <reaction evidence="10">
        <text>(6S)-5,6,7,8-tetrahydrofolyl-(gamma-L-Glu)(n) + L-glutamate + ATP = (6S)-5,6,7,8-tetrahydrofolyl-(gamma-L-Glu)(n+1) + ADP + phosphate + H(+)</text>
        <dbReference type="Rhea" id="RHEA:10580"/>
        <dbReference type="Rhea" id="RHEA-COMP:14738"/>
        <dbReference type="Rhea" id="RHEA-COMP:14740"/>
        <dbReference type="ChEBI" id="CHEBI:15378"/>
        <dbReference type="ChEBI" id="CHEBI:29985"/>
        <dbReference type="ChEBI" id="CHEBI:30616"/>
        <dbReference type="ChEBI" id="CHEBI:43474"/>
        <dbReference type="ChEBI" id="CHEBI:141005"/>
        <dbReference type="ChEBI" id="CHEBI:456216"/>
        <dbReference type="EC" id="6.3.2.17"/>
    </reaction>
</comment>
<dbReference type="GO" id="GO:0005737">
    <property type="term" value="C:cytoplasm"/>
    <property type="evidence" value="ECO:0007669"/>
    <property type="project" value="TreeGrafter"/>
</dbReference>
<evidence type="ECO:0000256" key="8">
    <source>
        <dbReference type="ARBA" id="ARBA00022842"/>
    </source>
</evidence>
<feature type="domain" description="Mur ligase central" evidence="13">
    <location>
        <begin position="46"/>
        <end position="271"/>
    </location>
</feature>
<sequence length="443" mass="50022">MDLFEYINSLSLFGSKSGYNPGLDRIKRLLHYLGNPHQDLNVIHLAGTNGKGSTAAILERIYREAGFKTALYSSPHYFHFNERIKINGRACSTYELTEIMDEVRNAAAKLKSENNLEPSFFEIVTAAAFKYFKQHEPEIVILETGLGGRLDATNVIKKPLLSIITNISLEHRKILGDNAAQIAAEKAGIIKENSKVITAVKQAEALKVIKNKTLEKNSKFIDLKNEYEFIKSCGTLKENIISLKRSGEEVENYRLSLLGEHQAENTALALRAIEELNQDFSVNNKDIKTALKNIYWPGRMEKISEKPLVILDAAHNQAAFKELAKNITNSSSEFKNLHLIFSILRDKDLESILGEILKLKQQPKFYLAENTSFRSIKIKDLERKIKSRNFQYEVFNNLAAASSRALKNADKDDLIVAAGSFNTTFEAGIEIMTKKLEVENNYE</sequence>
<feature type="domain" description="Mur ligase C-terminal" evidence="12">
    <location>
        <begin position="298"/>
        <end position="421"/>
    </location>
</feature>
<dbReference type="PIRSF" id="PIRSF001563">
    <property type="entry name" value="Folylpolyglu_synth"/>
    <property type="match status" value="1"/>
</dbReference>
<evidence type="ECO:0000256" key="6">
    <source>
        <dbReference type="ARBA" id="ARBA00022741"/>
    </source>
</evidence>
<comment type="caution">
    <text evidence="14">The sequence shown here is derived from an EMBL/GenBank/DDBJ whole genome shotgun (WGS) entry which is preliminary data.</text>
</comment>
<dbReference type="PANTHER" id="PTHR11136">
    <property type="entry name" value="FOLYLPOLYGLUTAMATE SYNTHASE-RELATED"/>
    <property type="match status" value="1"/>
</dbReference>
<comment type="similarity">
    <text evidence="2 11">Belongs to the folylpolyglutamate synthase family.</text>
</comment>
<dbReference type="FunFam" id="3.40.1190.10:FF:000011">
    <property type="entry name" value="Folylpolyglutamate synthase/dihydrofolate synthase"/>
    <property type="match status" value="1"/>
</dbReference>
<dbReference type="PANTHER" id="PTHR11136:SF0">
    <property type="entry name" value="DIHYDROFOLATE SYNTHETASE-RELATED"/>
    <property type="match status" value="1"/>
</dbReference>
<dbReference type="AlphaFoldDB" id="M5EC86"/>
<dbReference type="PROSITE" id="PS01012">
    <property type="entry name" value="FOLYLPOLYGLU_SYNT_2"/>
    <property type="match status" value="1"/>
</dbReference>
<dbReference type="Pfam" id="PF02875">
    <property type="entry name" value="Mur_ligase_C"/>
    <property type="match status" value="1"/>
</dbReference>
<keyword evidence="15" id="KW-1185">Reference proteome</keyword>
<keyword evidence="7 11" id="KW-0067">ATP-binding</keyword>
<dbReference type="Pfam" id="PF08245">
    <property type="entry name" value="Mur_ligase_M"/>
    <property type="match status" value="1"/>
</dbReference>
<dbReference type="Gene3D" id="3.90.190.20">
    <property type="entry name" value="Mur ligase, C-terminal domain"/>
    <property type="match status" value="1"/>
</dbReference>
<dbReference type="RefSeq" id="WP_005487805.1">
    <property type="nucleotide sequence ID" value="NZ_CAUI01000005.1"/>
</dbReference>
<dbReference type="SUPFAM" id="SSF53623">
    <property type="entry name" value="MurD-like peptide ligases, catalytic domain"/>
    <property type="match status" value="1"/>
</dbReference>
<dbReference type="FunCoup" id="M5EC86">
    <property type="interactions" value="481"/>
</dbReference>
<dbReference type="InParanoid" id="M5EC86"/>
<evidence type="ECO:0000256" key="7">
    <source>
        <dbReference type="ARBA" id="ARBA00022840"/>
    </source>
</evidence>
<dbReference type="InterPro" id="IPR013221">
    <property type="entry name" value="Mur_ligase_cen"/>
</dbReference>
<evidence type="ECO:0000256" key="11">
    <source>
        <dbReference type="PIRNR" id="PIRNR001563"/>
    </source>
</evidence>
<keyword evidence="6 11" id="KW-0547">Nucleotide-binding</keyword>
<dbReference type="EMBL" id="CAUI01000005">
    <property type="protein sequence ID" value="CCU78483.1"/>
    <property type="molecule type" value="Genomic_DNA"/>
</dbReference>
<dbReference type="GO" id="GO:0008841">
    <property type="term" value="F:dihydrofolate synthase activity"/>
    <property type="evidence" value="ECO:0007669"/>
    <property type="project" value="TreeGrafter"/>
</dbReference>
<evidence type="ECO:0000256" key="4">
    <source>
        <dbReference type="ARBA" id="ARBA00022598"/>
    </source>
</evidence>
<dbReference type="eggNOG" id="COG0285">
    <property type="taxonomic scope" value="Bacteria"/>
</dbReference>
<dbReference type="InterPro" id="IPR004101">
    <property type="entry name" value="Mur_ligase_C"/>
</dbReference>
<dbReference type="GO" id="GO:0005524">
    <property type="term" value="F:ATP binding"/>
    <property type="evidence" value="ECO:0007669"/>
    <property type="project" value="UniProtKB-KW"/>
</dbReference>
<dbReference type="STRING" id="1293054.HSACCH_00646"/>
<dbReference type="Proteomes" id="UP000012063">
    <property type="component" value="Unassembled WGS sequence"/>
</dbReference>
<dbReference type="OrthoDB" id="9809356at2"/>
<dbReference type="EC" id="6.3.2.17" evidence="3"/>
<proteinExistence type="inferred from homology"/>
<evidence type="ECO:0000256" key="1">
    <source>
        <dbReference type="ARBA" id="ARBA00001946"/>
    </source>
</evidence>
<evidence type="ECO:0000259" key="13">
    <source>
        <dbReference type="Pfam" id="PF08245"/>
    </source>
</evidence>
<evidence type="ECO:0000313" key="15">
    <source>
        <dbReference type="Proteomes" id="UP000012063"/>
    </source>
</evidence>
<evidence type="ECO:0000313" key="14">
    <source>
        <dbReference type="EMBL" id="CCU78483.1"/>
    </source>
</evidence>
<comment type="cofactor">
    <cofactor evidence="1">
        <name>Mg(2+)</name>
        <dbReference type="ChEBI" id="CHEBI:18420"/>
    </cofactor>
</comment>
<dbReference type="GO" id="GO:0004326">
    <property type="term" value="F:tetrahydrofolylpolyglutamate synthase activity"/>
    <property type="evidence" value="ECO:0007669"/>
    <property type="project" value="UniProtKB-EC"/>
</dbReference>
<evidence type="ECO:0000256" key="9">
    <source>
        <dbReference type="ARBA" id="ARBA00030592"/>
    </source>
</evidence>
<gene>
    <name evidence="14" type="ORF">HSACCH_00646</name>
</gene>
<dbReference type="SUPFAM" id="SSF53244">
    <property type="entry name" value="MurD-like peptide ligases, peptide-binding domain"/>
    <property type="match status" value="1"/>
</dbReference>
<organism evidence="14 15">
    <name type="scientific">Halanaerobium saccharolyticum subsp. saccharolyticum DSM 6643</name>
    <dbReference type="NCBI Taxonomy" id="1293054"/>
    <lineage>
        <taxon>Bacteria</taxon>
        <taxon>Bacillati</taxon>
        <taxon>Bacillota</taxon>
        <taxon>Clostridia</taxon>
        <taxon>Halanaerobiales</taxon>
        <taxon>Halanaerobiaceae</taxon>
        <taxon>Halanaerobium</taxon>
    </lineage>
</organism>
<dbReference type="InterPro" id="IPR036565">
    <property type="entry name" value="Mur-like_cat_sf"/>
</dbReference>
<dbReference type="NCBIfam" id="TIGR01499">
    <property type="entry name" value="folC"/>
    <property type="match status" value="1"/>
</dbReference>
<evidence type="ECO:0000256" key="5">
    <source>
        <dbReference type="ARBA" id="ARBA00022723"/>
    </source>
</evidence>
<dbReference type="InterPro" id="IPR036615">
    <property type="entry name" value="Mur_ligase_C_dom_sf"/>
</dbReference>
<evidence type="ECO:0000256" key="10">
    <source>
        <dbReference type="ARBA" id="ARBA00047493"/>
    </source>
</evidence>
<keyword evidence="8" id="KW-0460">Magnesium</keyword>